<dbReference type="Proteomes" id="UP000807769">
    <property type="component" value="Unassembled WGS sequence"/>
</dbReference>
<dbReference type="RefSeq" id="XP_041187006.1">
    <property type="nucleotide sequence ID" value="XM_041344283.1"/>
</dbReference>
<protein>
    <recommendedName>
        <fullName evidence="3">F-box domain-containing protein</fullName>
    </recommendedName>
</protein>
<proteinExistence type="predicted"/>
<dbReference type="OrthoDB" id="2687539at2759"/>
<evidence type="ECO:0000313" key="2">
    <source>
        <dbReference type="Proteomes" id="UP000807769"/>
    </source>
</evidence>
<gene>
    <name evidence="1" type="ORF">BJ212DRAFT_891467</name>
</gene>
<organism evidence="1 2">
    <name type="scientific">Suillus subaureus</name>
    <dbReference type="NCBI Taxonomy" id="48587"/>
    <lineage>
        <taxon>Eukaryota</taxon>
        <taxon>Fungi</taxon>
        <taxon>Dikarya</taxon>
        <taxon>Basidiomycota</taxon>
        <taxon>Agaricomycotina</taxon>
        <taxon>Agaricomycetes</taxon>
        <taxon>Agaricomycetidae</taxon>
        <taxon>Boletales</taxon>
        <taxon>Suillineae</taxon>
        <taxon>Suillaceae</taxon>
        <taxon>Suillus</taxon>
    </lineage>
</organism>
<sequence length="234" mass="26935">MQKYVPRVRSLTFHLEAPLYRNILRALRQSPVAQPPLPNLQRLDYRHVIPEDYHLLDIFFVPSLTDLTVEVDPAGFPDISFISPLPASCPHLTSFRLFGYESHEPLVATVSNVIMSLPHLQALHCDQLSQAAITFVAWHSSLTELDISIPNDHAYNFSQFPHPTLPRMPPFSRIKSFRMNSVWLTTIGAFIRRSNSHLLVCVLRRAMHHHLKIWRWFSVSCQINGGMNPCNFFD</sequence>
<reference evidence="1" key="1">
    <citation type="journal article" date="2020" name="New Phytol.">
        <title>Comparative genomics reveals dynamic genome evolution in host specialist ectomycorrhizal fungi.</title>
        <authorList>
            <person name="Lofgren L.A."/>
            <person name="Nguyen N.H."/>
            <person name="Vilgalys R."/>
            <person name="Ruytinx J."/>
            <person name="Liao H.L."/>
            <person name="Branco S."/>
            <person name="Kuo A."/>
            <person name="LaButti K."/>
            <person name="Lipzen A."/>
            <person name="Andreopoulos W."/>
            <person name="Pangilinan J."/>
            <person name="Riley R."/>
            <person name="Hundley H."/>
            <person name="Na H."/>
            <person name="Barry K."/>
            <person name="Grigoriev I.V."/>
            <person name="Stajich J.E."/>
            <person name="Kennedy P.G."/>
        </authorList>
    </citation>
    <scope>NUCLEOTIDE SEQUENCE</scope>
    <source>
        <strain evidence="1">MN1</strain>
    </source>
</reference>
<dbReference type="InterPro" id="IPR032675">
    <property type="entry name" value="LRR_dom_sf"/>
</dbReference>
<accession>A0A9P7J5Z2</accession>
<dbReference type="SUPFAM" id="SSF52047">
    <property type="entry name" value="RNI-like"/>
    <property type="match status" value="1"/>
</dbReference>
<evidence type="ECO:0000313" key="1">
    <source>
        <dbReference type="EMBL" id="KAG1804526.1"/>
    </source>
</evidence>
<comment type="caution">
    <text evidence="1">The sequence shown here is derived from an EMBL/GenBank/DDBJ whole genome shotgun (WGS) entry which is preliminary data.</text>
</comment>
<keyword evidence="2" id="KW-1185">Reference proteome</keyword>
<dbReference type="Gene3D" id="3.80.10.10">
    <property type="entry name" value="Ribonuclease Inhibitor"/>
    <property type="match status" value="1"/>
</dbReference>
<dbReference type="GeneID" id="64638299"/>
<evidence type="ECO:0008006" key="3">
    <source>
        <dbReference type="Google" id="ProtNLM"/>
    </source>
</evidence>
<dbReference type="EMBL" id="JABBWG010000057">
    <property type="protein sequence ID" value="KAG1804526.1"/>
    <property type="molecule type" value="Genomic_DNA"/>
</dbReference>
<dbReference type="AlphaFoldDB" id="A0A9P7J5Z2"/>
<name>A0A9P7J5Z2_9AGAM</name>